<dbReference type="GO" id="GO:0015344">
    <property type="term" value="F:siderophore uptake transmembrane transporter activity"/>
    <property type="evidence" value="ECO:0007669"/>
    <property type="project" value="TreeGrafter"/>
</dbReference>
<keyword evidence="6 11" id="KW-0798">TonB box</keyword>
<reference evidence="14" key="1">
    <citation type="journal article" date="2014" name="Int. J. Syst. Evol. Microbiol.">
        <title>Complete genome sequence of Corynebacterium casei LMG S-19264T (=DSM 44701T), isolated from a smear-ripened cheese.</title>
        <authorList>
            <consortium name="US DOE Joint Genome Institute (JGI-PGF)"/>
            <person name="Walter F."/>
            <person name="Albersmeier A."/>
            <person name="Kalinowski J."/>
            <person name="Ruckert C."/>
        </authorList>
    </citation>
    <scope>NUCLEOTIDE SEQUENCE</scope>
    <source>
        <strain evidence="14">KCTC 42590</strain>
    </source>
</reference>
<feature type="domain" description="TonB-dependent receptor-like beta-barrel" evidence="12">
    <location>
        <begin position="295"/>
        <end position="647"/>
    </location>
</feature>
<keyword evidence="7 10" id="KW-0472">Membrane</keyword>
<keyword evidence="2 10" id="KW-0813">Transport</keyword>
<dbReference type="Proteomes" id="UP000630923">
    <property type="component" value="Unassembled WGS sequence"/>
</dbReference>
<evidence type="ECO:0000256" key="11">
    <source>
        <dbReference type="RuleBase" id="RU003357"/>
    </source>
</evidence>
<evidence type="ECO:0000256" key="7">
    <source>
        <dbReference type="ARBA" id="ARBA00023136"/>
    </source>
</evidence>
<evidence type="ECO:0000259" key="12">
    <source>
        <dbReference type="Pfam" id="PF00593"/>
    </source>
</evidence>
<evidence type="ECO:0000256" key="4">
    <source>
        <dbReference type="ARBA" id="ARBA00022692"/>
    </source>
</evidence>
<evidence type="ECO:0000256" key="2">
    <source>
        <dbReference type="ARBA" id="ARBA00022448"/>
    </source>
</evidence>
<feature type="domain" description="TonB-dependent receptor plug" evidence="13">
    <location>
        <begin position="55"/>
        <end position="153"/>
    </location>
</feature>
<accession>A0A919E5A4</accession>
<dbReference type="Pfam" id="PF07715">
    <property type="entry name" value="Plug"/>
    <property type="match status" value="1"/>
</dbReference>
<dbReference type="PROSITE" id="PS52016">
    <property type="entry name" value="TONB_DEPENDENT_REC_3"/>
    <property type="match status" value="1"/>
</dbReference>
<dbReference type="GO" id="GO:0044718">
    <property type="term" value="P:siderophore transmembrane transport"/>
    <property type="evidence" value="ECO:0007669"/>
    <property type="project" value="TreeGrafter"/>
</dbReference>
<sequence>MKQSGTNWSKLAGLLLAGSCLQSVPVAPLYASAGSPPVAEISVTAERTQDRALPTTSFLSEDEIAVKAPAVLTDILQAVPGIGIRVNSRGEAVLRLRGSEERQSQVFVDGAPISVPWDGRSDLGLLPADIVQSVAIIKSTAPIEFGTNAILGVVDVATLSPDSNQLKARAEIGTLGRDLLSSSIAYRFGGDTKSETGTGVVASVSRYSQDADPVADRDAVPFDPLAEDGRTNTDMARDSYYAKLMHDGDRFHIQASLMHIEAEKAIAAAAHLNPETEKPRFWRYPEWSMTQITGNGEFLLGERLDLSVTAWQQWFDQTIHAYESLEYDSVTDIEEGDSSTRGARLVLTHIQDSYSARFVASLQDSTYKERATTPAESNTGDRDTYQQKLSSLGIEIDIPFGANVKLSSAVAYDRASTPLTGGRDKQPAMDDWAFSTSLSWQVSNDWSLLASLGKRTRFPTMRELYGTAIGQFLLNPDLGPETVFSADVTASWTPEGSTVSAFITPWYNSIDDTLSRRNVIIDGTRMRQRYNLNGSEGYGIEAGLRWDLTAAVTFDSQLFWQHLQAKKNADGSRDTLYQRPEWQGLVALDFAPMENLTLRSELNMTGSSKDEGLDGLPVSLGSSAEINLRAQYQVTPNLMVYSSVVNLTNTLVLPQLGLPLPGRVVKAGISVTL</sequence>
<keyword evidence="9 10" id="KW-0998">Cell outer membrane</keyword>
<proteinExistence type="inferred from homology"/>
<comment type="similarity">
    <text evidence="10 11">Belongs to the TonB-dependent receptor family.</text>
</comment>
<dbReference type="Gene3D" id="2.40.170.20">
    <property type="entry name" value="TonB-dependent receptor, beta-barrel domain"/>
    <property type="match status" value="1"/>
</dbReference>
<dbReference type="AlphaFoldDB" id="A0A919E5A4"/>
<dbReference type="PANTHER" id="PTHR30069:SF29">
    <property type="entry name" value="HEMOGLOBIN AND HEMOGLOBIN-HAPTOGLOBIN-BINDING PROTEIN 1-RELATED"/>
    <property type="match status" value="1"/>
</dbReference>
<keyword evidence="3 10" id="KW-1134">Transmembrane beta strand</keyword>
<evidence type="ECO:0000256" key="5">
    <source>
        <dbReference type="ARBA" id="ARBA00022729"/>
    </source>
</evidence>
<dbReference type="InterPro" id="IPR037066">
    <property type="entry name" value="Plug_dom_sf"/>
</dbReference>
<evidence type="ECO:0000256" key="3">
    <source>
        <dbReference type="ARBA" id="ARBA00022452"/>
    </source>
</evidence>
<reference evidence="14" key="2">
    <citation type="submission" date="2020-09" db="EMBL/GenBank/DDBJ databases">
        <authorList>
            <person name="Sun Q."/>
            <person name="Kim S."/>
        </authorList>
    </citation>
    <scope>NUCLEOTIDE SEQUENCE</scope>
    <source>
        <strain evidence="14">KCTC 42590</strain>
    </source>
</reference>
<dbReference type="InterPro" id="IPR039426">
    <property type="entry name" value="TonB-dep_rcpt-like"/>
</dbReference>
<dbReference type="InterPro" id="IPR036942">
    <property type="entry name" value="Beta-barrel_TonB_sf"/>
</dbReference>
<evidence type="ECO:0000256" key="10">
    <source>
        <dbReference type="PROSITE-ProRule" id="PRU01360"/>
    </source>
</evidence>
<keyword evidence="5" id="KW-0732">Signal</keyword>
<dbReference type="PANTHER" id="PTHR30069">
    <property type="entry name" value="TONB-DEPENDENT OUTER MEMBRANE RECEPTOR"/>
    <property type="match status" value="1"/>
</dbReference>
<evidence type="ECO:0000256" key="6">
    <source>
        <dbReference type="ARBA" id="ARBA00023077"/>
    </source>
</evidence>
<evidence type="ECO:0000259" key="13">
    <source>
        <dbReference type="Pfam" id="PF07715"/>
    </source>
</evidence>
<gene>
    <name evidence="14" type="primary">prrA</name>
    <name evidence="14" type="ORF">GCM10017044_04520</name>
</gene>
<dbReference type="Pfam" id="PF00593">
    <property type="entry name" value="TonB_dep_Rec_b-barrel"/>
    <property type="match status" value="1"/>
</dbReference>
<dbReference type="Gene3D" id="2.170.130.10">
    <property type="entry name" value="TonB-dependent receptor, plug domain"/>
    <property type="match status" value="1"/>
</dbReference>
<name>A0A919E5A4_9PROT</name>
<dbReference type="RefSeq" id="WP_191249928.1">
    <property type="nucleotide sequence ID" value="NZ_BNCI01000001.1"/>
</dbReference>
<evidence type="ECO:0000313" key="15">
    <source>
        <dbReference type="Proteomes" id="UP000630923"/>
    </source>
</evidence>
<evidence type="ECO:0000313" key="14">
    <source>
        <dbReference type="EMBL" id="GHF13548.1"/>
    </source>
</evidence>
<evidence type="ECO:0000256" key="9">
    <source>
        <dbReference type="ARBA" id="ARBA00023237"/>
    </source>
</evidence>
<evidence type="ECO:0000256" key="8">
    <source>
        <dbReference type="ARBA" id="ARBA00023170"/>
    </source>
</evidence>
<keyword evidence="8 14" id="KW-0675">Receptor</keyword>
<comment type="subcellular location">
    <subcellularLocation>
        <location evidence="1 10">Cell outer membrane</location>
        <topology evidence="1 10">Multi-pass membrane protein</topology>
    </subcellularLocation>
</comment>
<dbReference type="InterPro" id="IPR000531">
    <property type="entry name" value="Beta-barrel_TonB"/>
</dbReference>
<keyword evidence="15" id="KW-1185">Reference proteome</keyword>
<dbReference type="InterPro" id="IPR012910">
    <property type="entry name" value="Plug_dom"/>
</dbReference>
<dbReference type="GO" id="GO:0009279">
    <property type="term" value="C:cell outer membrane"/>
    <property type="evidence" value="ECO:0007669"/>
    <property type="project" value="UniProtKB-SubCell"/>
</dbReference>
<dbReference type="SUPFAM" id="SSF56935">
    <property type="entry name" value="Porins"/>
    <property type="match status" value="1"/>
</dbReference>
<keyword evidence="4 10" id="KW-0812">Transmembrane</keyword>
<evidence type="ECO:0000256" key="1">
    <source>
        <dbReference type="ARBA" id="ARBA00004571"/>
    </source>
</evidence>
<protein>
    <submittedName>
        <fullName evidence="14">TonB-dependent receptor</fullName>
    </submittedName>
</protein>
<organism evidence="14 15">
    <name type="scientific">Kordiimonas sediminis</name>
    <dbReference type="NCBI Taxonomy" id="1735581"/>
    <lineage>
        <taxon>Bacteria</taxon>
        <taxon>Pseudomonadati</taxon>
        <taxon>Pseudomonadota</taxon>
        <taxon>Alphaproteobacteria</taxon>
        <taxon>Kordiimonadales</taxon>
        <taxon>Kordiimonadaceae</taxon>
        <taxon>Kordiimonas</taxon>
    </lineage>
</organism>
<dbReference type="EMBL" id="BNCI01000001">
    <property type="protein sequence ID" value="GHF13548.1"/>
    <property type="molecule type" value="Genomic_DNA"/>
</dbReference>
<comment type="caution">
    <text evidence="14">The sequence shown here is derived from an EMBL/GenBank/DDBJ whole genome shotgun (WGS) entry which is preliminary data.</text>
</comment>